<dbReference type="Gene3D" id="3.40.50.2000">
    <property type="entry name" value="Glycogen Phosphorylase B"/>
    <property type="match status" value="1"/>
</dbReference>
<feature type="non-terminal residue" evidence="2">
    <location>
        <position position="1"/>
    </location>
</feature>
<dbReference type="GO" id="GO:0016758">
    <property type="term" value="F:hexosyltransferase activity"/>
    <property type="evidence" value="ECO:0007669"/>
    <property type="project" value="InterPro"/>
</dbReference>
<dbReference type="InterPro" id="IPR007235">
    <property type="entry name" value="Glyco_trans_28_C"/>
</dbReference>
<evidence type="ECO:0000259" key="1">
    <source>
        <dbReference type="Pfam" id="PF04101"/>
    </source>
</evidence>
<dbReference type="HOGENOM" id="CLU_2488628_0_0_9"/>
<organism evidence="2 3">
    <name type="scientific">Hungatella hathewayi DSM 13479</name>
    <dbReference type="NCBI Taxonomy" id="566550"/>
    <lineage>
        <taxon>Bacteria</taxon>
        <taxon>Bacillati</taxon>
        <taxon>Bacillota</taxon>
        <taxon>Clostridia</taxon>
        <taxon>Lachnospirales</taxon>
        <taxon>Lachnospiraceae</taxon>
        <taxon>Hungatella</taxon>
    </lineage>
</organism>
<gene>
    <name evidence="2" type="ORF">CLOSTHATH_02225</name>
</gene>
<dbReference type="Proteomes" id="UP000004968">
    <property type="component" value="Unassembled WGS sequence"/>
</dbReference>
<name>D3AF42_9FIRM</name>
<dbReference type="SUPFAM" id="SSF53756">
    <property type="entry name" value="UDP-Glycosyltransferase/glycogen phosphorylase"/>
    <property type="match status" value="1"/>
</dbReference>
<dbReference type="RefSeq" id="WP_006772746.1">
    <property type="nucleotide sequence ID" value="NZ_GG667637.1"/>
</dbReference>
<accession>D3AF42</accession>
<evidence type="ECO:0000313" key="3">
    <source>
        <dbReference type="Proteomes" id="UP000004968"/>
    </source>
</evidence>
<protein>
    <recommendedName>
        <fullName evidence="1">Glycosyl transferase family 28 C-terminal domain-containing protein</fullName>
    </recommendedName>
</protein>
<reference evidence="2 3" key="1">
    <citation type="submission" date="2010-01" db="EMBL/GenBank/DDBJ databases">
        <authorList>
            <person name="Weinstock G."/>
            <person name="Sodergren E."/>
            <person name="Clifton S."/>
            <person name="Fulton L."/>
            <person name="Fulton B."/>
            <person name="Courtney L."/>
            <person name="Fronick C."/>
            <person name="Harrison M."/>
            <person name="Strong C."/>
            <person name="Farmer C."/>
            <person name="Delahaunty K."/>
            <person name="Markovic C."/>
            <person name="Hall O."/>
            <person name="Minx P."/>
            <person name="Tomlinson C."/>
            <person name="Mitreva M."/>
            <person name="Nelson J."/>
            <person name="Hou S."/>
            <person name="Wollam A."/>
            <person name="Pepin K.H."/>
            <person name="Johnson M."/>
            <person name="Bhonagiri V."/>
            <person name="Nash W.E."/>
            <person name="Warren W."/>
            <person name="Chinwalla A."/>
            <person name="Mardis E.R."/>
            <person name="Wilson R.K."/>
        </authorList>
    </citation>
    <scope>NUCLEOTIDE SEQUENCE [LARGE SCALE GENOMIC DNA]</scope>
    <source>
        <strain evidence="2 3">DSM 13479</strain>
    </source>
</reference>
<proteinExistence type="predicted"/>
<sequence length="86" mass="9610">ALHKPNILIPLSAAASRGDQILNAKSFEKQGFSCVLEEENLSDDSLFQAITQTYHDRQTYISRMEQSELHNAVDTIVDMIESLASN</sequence>
<dbReference type="EMBL" id="ACIO01000166">
    <property type="protein sequence ID" value="EFC99539.1"/>
    <property type="molecule type" value="Genomic_DNA"/>
</dbReference>
<comment type="caution">
    <text evidence="2">The sequence shown here is derived from an EMBL/GenBank/DDBJ whole genome shotgun (WGS) entry which is preliminary data.</text>
</comment>
<feature type="domain" description="Glycosyl transferase family 28 C-terminal" evidence="1">
    <location>
        <begin position="1"/>
        <end position="75"/>
    </location>
</feature>
<dbReference type="Pfam" id="PF04101">
    <property type="entry name" value="Glyco_tran_28_C"/>
    <property type="match status" value="1"/>
</dbReference>
<dbReference type="AlphaFoldDB" id="D3AF42"/>
<evidence type="ECO:0000313" key="2">
    <source>
        <dbReference type="EMBL" id="EFC99539.1"/>
    </source>
</evidence>